<dbReference type="EMBL" id="JAHLFT010000059">
    <property type="protein sequence ID" value="MBU3828351.1"/>
    <property type="molecule type" value="Genomic_DNA"/>
</dbReference>
<dbReference type="Gene3D" id="1.20.120.1850">
    <property type="entry name" value="Ebh helix bundles repeating unit (S and A modules)"/>
    <property type="match status" value="1"/>
</dbReference>
<feature type="chain" id="PRO_5038388694" evidence="1">
    <location>
        <begin position="24"/>
        <end position="700"/>
    </location>
</feature>
<reference evidence="2" key="2">
    <citation type="submission" date="2021-04" db="EMBL/GenBank/DDBJ databases">
        <authorList>
            <person name="Gilroy R."/>
        </authorList>
    </citation>
    <scope>NUCLEOTIDE SEQUENCE</scope>
    <source>
        <strain evidence="2">F6-686</strain>
    </source>
</reference>
<evidence type="ECO:0000313" key="2">
    <source>
        <dbReference type="EMBL" id="MBU3828351.1"/>
    </source>
</evidence>
<comment type="caution">
    <text evidence="2">The sequence shown here is derived from an EMBL/GenBank/DDBJ whole genome shotgun (WGS) entry which is preliminary data.</text>
</comment>
<accession>A0A9E2NTK0</accession>
<evidence type="ECO:0000256" key="1">
    <source>
        <dbReference type="SAM" id="SignalP"/>
    </source>
</evidence>
<keyword evidence="1" id="KW-0732">Signal</keyword>
<reference evidence="2" key="1">
    <citation type="journal article" date="2021" name="PeerJ">
        <title>Extensive microbial diversity within the chicken gut microbiome revealed by metagenomics and culture.</title>
        <authorList>
            <person name="Gilroy R."/>
            <person name="Ravi A."/>
            <person name="Getino M."/>
            <person name="Pursley I."/>
            <person name="Horton D.L."/>
            <person name="Alikhan N.F."/>
            <person name="Baker D."/>
            <person name="Gharbi K."/>
            <person name="Hall N."/>
            <person name="Watson M."/>
            <person name="Adriaenssens E.M."/>
            <person name="Foster-Nyarko E."/>
            <person name="Jarju S."/>
            <person name="Secka A."/>
            <person name="Antonio M."/>
            <person name="Oren A."/>
            <person name="Chaudhuri R.R."/>
            <person name="La Ragione R."/>
            <person name="Hildebrand F."/>
            <person name="Pallen M.J."/>
        </authorList>
    </citation>
    <scope>NUCLEOTIDE SEQUENCE</scope>
    <source>
        <strain evidence="2">F6-686</strain>
    </source>
</reference>
<proteinExistence type="predicted"/>
<gene>
    <name evidence="2" type="ORF">H9806_04330</name>
</gene>
<dbReference type="InterPro" id="IPR009063">
    <property type="entry name" value="Ig/albumin-bd_sf"/>
</dbReference>
<dbReference type="SUPFAM" id="SSF46997">
    <property type="entry name" value="Bacterial immunoglobulin/albumin-binding domains"/>
    <property type="match status" value="1"/>
</dbReference>
<name>A0A9E2NTK0_9LACO</name>
<dbReference type="AlphaFoldDB" id="A0A9E2NTK0"/>
<organism evidence="2 3">
    <name type="scientific">Candidatus Lactobacillus pullistercoris</name>
    <dbReference type="NCBI Taxonomy" id="2838636"/>
    <lineage>
        <taxon>Bacteria</taxon>
        <taxon>Bacillati</taxon>
        <taxon>Bacillota</taxon>
        <taxon>Bacilli</taxon>
        <taxon>Lactobacillales</taxon>
        <taxon>Lactobacillaceae</taxon>
        <taxon>Lactobacillus</taxon>
    </lineage>
</organism>
<dbReference type="Proteomes" id="UP000823844">
    <property type="component" value="Unassembled WGS sequence"/>
</dbReference>
<protein>
    <submittedName>
        <fullName evidence="2">FIVAR domain-containing protein</fullName>
    </submittedName>
</protein>
<feature type="signal peptide" evidence="1">
    <location>
        <begin position="1"/>
        <end position="23"/>
    </location>
</feature>
<dbReference type="Pfam" id="PF07554">
    <property type="entry name" value="FIVAR"/>
    <property type="match status" value="1"/>
</dbReference>
<sequence>MKFNKKIALISVATLIGVSPVMPTMMHNENIVHAATYKTRTLGFKHNSYVYNKRGKRIKYRGKSYFKKNAKLKAAIVTSGKKTNYFTYVYSKNSTQKLYLKVYTIKGKKYFNIGRGSYININNIGLVDNVTIYTDLNVRVKLTKNIRTVDGNGNKNNEVLKKGTVVTADGLGQIPGGEWIDSGVAQIYYRLVGKKNTYISSEHTKLLSPVQNGNTFENLFKPKADLKDGKVIFYTIDGTSMFPGYTSGKHGTFELGNAMYLWVPKDNKAELFYNIVLPKYSQKLELLDKDGKETSAEVKGDLFIKADDLSIYKDSGQKPINTAEQAEAGKSVATTSQKAALTELLNDENSVKAGFKYINAAKGLRDSYDQAIAQAKELLVKNEATGSQITFAIGQINRTSKALNGRKIKVAYPNYLTKYDRNKILQAAIKATGNNDIQWANHNRELWEMTESKDSDVSYKKLNIADYIEADTPKIKNKKGYSSSATDAEIKKNSVLAKYAKMLDYNMRKSSLVAKKTMPIYQNVGKVGTGANFNVNKLNLKKTKKSIKKGNNIGYYATLVVEAKGQYYFMIQEKDTYFVKANDVTLDNFSQTAEYKKYQKMITDLMGPNQLVDFGISVKSKRDTAVYKTNDYFEIMNSKQYALKKGKYTYFVDPYVVKYNGEYYFTGGREFNSDYDPEGAVLCKDVAKVVKGQIVSKIII</sequence>
<evidence type="ECO:0000313" key="3">
    <source>
        <dbReference type="Proteomes" id="UP000823844"/>
    </source>
</evidence>